<accession>A0A1Q8YKH9</accession>
<dbReference type="Proteomes" id="UP000185911">
    <property type="component" value="Unassembled WGS sequence"/>
</dbReference>
<proteinExistence type="predicted"/>
<dbReference type="AlphaFoldDB" id="A0A1Q8YKH9"/>
<protein>
    <recommendedName>
        <fullName evidence="3">Phage-related protein</fullName>
    </recommendedName>
</protein>
<name>A0A1Q8YKH9_9BURK</name>
<sequence length="91" mass="10342">MKRIEFRGTALVDLRDFPQSIKRDAGFQLDKVQNGLPPDDFKPMKTIGAGVVELRVRDESGAFRVVYVAKFESAIYLLHCFQKKTPKGRQA</sequence>
<keyword evidence="2" id="KW-1185">Reference proteome</keyword>
<evidence type="ECO:0008006" key="3">
    <source>
        <dbReference type="Google" id="ProtNLM"/>
    </source>
</evidence>
<gene>
    <name evidence="1" type="ORF">BLL52_0043</name>
</gene>
<evidence type="ECO:0000313" key="2">
    <source>
        <dbReference type="Proteomes" id="UP000185911"/>
    </source>
</evidence>
<dbReference type="EMBL" id="MSYM01000001">
    <property type="protein sequence ID" value="OLP08439.1"/>
    <property type="molecule type" value="Genomic_DNA"/>
</dbReference>
<dbReference type="InterPro" id="IPR009241">
    <property type="entry name" value="HigB-like"/>
</dbReference>
<dbReference type="RefSeq" id="WP_280523404.1">
    <property type="nucleotide sequence ID" value="NZ_MSYM01000001.1"/>
</dbReference>
<evidence type="ECO:0000313" key="1">
    <source>
        <dbReference type="EMBL" id="OLP08439.1"/>
    </source>
</evidence>
<reference evidence="1 2" key="1">
    <citation type="submission" date="2017-01" db="EMBL/GenBank/DDBJ databases">
        <title>Genome sequence of Rhodoferax antarcticus ANT.BR, a psychrophilic purple nonsulfur bacterium from an Antarctic microbial mat.</title>
        <authorList>
            <person name="Baker J."/>
            <person name="Riester C."/>
            <person name="Skinner B."/>
            <person name="Newell A."/>
            <person name="Swingley W."/>
            <person name="Madigan M."/>
            <person name="Jung D."/>
            <person name="Asao M."/>
            <person name="Chen M."/>
            <person name="Loughlin P."/>
            <person name="Pan H."/>
            <person name="Lin S."/>
            <person name="Li N."/>
            <person name="Shaw J."/>
            <person name="Prado M."/>
            <person name="Sherman C."/>
            <person name="Li X."/>
            <person name="Tang J."/>
            <person name="Blankenship R."/>
            <person name="Zhao T."/>
            <person name="Touchman J."/>
            <person name="Sattley M."/>
        </authorList>
    </citation>
    <scope>NUCLEOTIDE SEQUENCE [LARGE SCALE GENOMIC DNA]</scope>
    <source>
        <strain evidence="1 2">ANT.BR</strain>
    </source>
</reference>
<organism evidence="1 2">
    <name type="scientific">Rhodoferax antarcticus ANT.BR</name>
    <dbReference type="NCBI Taxonomy" id="1111071"/>
    <lineage>
        <taxon>Bacteria</taxon>
        <taxon>Pseudomonadati</taxon>
        <taxon>Pseudomonadota</taxon>
        <taxon>Betaproteobacteria</taxon>
        <taxon>Burkholderiales</taxon>
        <taxon>Comamonadaceae</taxon>
        <taxon>Rhodoferax</taxon>
    </lineage>
</organism>
<dbReference type="Pfam" id="PF05973">
    <property type="entry name" value="Gp49"/>
    <property type="match status" value="1"/>
</dbReference>
<comment type="caution">
    <text evidence="1">The sequence shown here is derived from an EMBL/GenBank/DDBJ whole genome shotgun (WGS) entry which is preliminary data.</text>
</comment>